<keyword evidence="3" id="KW-1185">Reference proteome</keyword>
<evidence type="ECO:0000256" key="1">
    <source>
        <dbReference type="SAM" id="MobiDB-lite"/>
    </source>
</evidence>
<feature type="compositionally biased region" description="Polar residues" evidence="1">
    <location>
        <begin position="42"/>
        <end position="52"/>
    </location>
</feature>
<feature type="region of interest" description="Disordered" evidence="1">
    <location>
        <begin position="1"/>
        <end position="52"/>
    </location>
</feature>
<dbReference type="EMBL" id="OY660864">
    <property type="protein sequence ID" value="CAJ1048718.1"/>
    <property type="molecule type" value="Genomic_DNA"/>
</dbReference>
<feature type="compositionally biased region" description="Basic and acidic residues" evidence="1">
    <location>
        <begin position="15"/>
        <end position="25"/>
    </location>
</feature>
<accession>A0AAV1EJ30</accession>
<organism evidence="2 3">
    <name type="scientific">Xyrichtys novacula</name>
    <name type="common">Pearly razorfish</name>
    <name type="synonym">Hemipteronotus novacula</name>
    <dbReference type="NCBI Taxonomy" id="13765"/>
    <lineage>
        <taxon>Eukaryota</taxon>
        <taxon>Metazoa</taxon>
        <taxon>Chordata</taxon>
        <taxon>Craniata</taxon>
        <taxon>Vertebrata</taxon>
        <taxon>Euteleostomi</taxon>
        <taxon>Actinopterygii</taxon>
        <taxon>Neopterygii</taxon>
        <taxon>Teleostei</taxon>
        <taxon>Neoteleostei</taxon>
        <taxon>Acanthomorphata</taxon>
        <taxon>Eupercaria</taxon>
        <taxon>Labriformes</taxon>
        <taxon>Labridae</taxon>
        <taxon>Xyrichtys</taxon>
    </lineage>
</organism>
<feature type="non-terminal residue" evidence="2">
    <location>
        <position position="52"/>
    </location>
</feature>
<feature type="non-terminal residue" evidence="2">
    <location>
        <position position="1"/>
    </location>
</feature>
<name>A0AAV1EJ30_XYRNO</name>
<dbReference type="Proteomes" id="UP001178508">
    <property type="component" value="Chromosome 1"/>
</dbReference>
<evidence type="ECO:0000313" key="3">
    <source>
        <dbReference type="Proteomes" id="UP001178508"/>
    </source>
</evidence>
<reference evidence="2" key="1">
    <citation type="submission" date="2023-08" db="EMBL/GenBank/DDBJ databases">
        <authorList>
            <person name="Alioto T."/>
            <person name="Alioto T."/>
            <person name="Gomez Garrido J."/>
        </authorList>
    </citation>
    <scope>NUCLEOTIDE SEQUENCE</scope>
</reference>
<evidence type="ECO:0000313" key="2">
    <source>
        <dbReference type="EMBL" id="CAJ1048718.1"/>
    </source>
</evidence>
<sequence>CHNGGWDSGQSGQEAIKRASKEGSKEVSGSRSARRKSHARQRWNTNLYTSSG</sequence>
<gene>
    <name evidence="2" type="ORF">XNOV1_A016373</name>
</gene>
<protein>
    <submittedName>
        <fullName evidence="2">Uncharacterized protein</fullName>
    </submittedName>
</protein>
<feature type="compositionally biased region" description="Basic residues" evidence="1">
    <location>
        <begin position="32"/>
        <end position="41"/>
    </location>
</feature>
<proteinExistence type="predicted"/>
<dbReference type="AlphaFoldDB" id="A0AAV1EJ30"/>